<dbReference type="EMBL" id="KB201236">
    <property type="protein sequence ID" value="ESO98602.1"/>
    <property type="molecule type" value="Genomic_DNA"/>
</dbReference>
<evidence type="ECO:0000313" key="2">
    <source>
        <dbReference type="Proteomes" id="UP000030746"/>
    </source>
</evidence>
<evidence type="ECO:0000313" key="1">
    <source>
        <dbReference type="EMBL" id="ESO98602.1"/>
    </source>
</evidence>
<dbReference type="AlphaFoldDB" id="V4AN69"/>
<dbReference type="CTD" id="20242630"/>
<dbReference type="OrthoDB" id="6159046at2759"/>
<organism evidence="1 2">
    <name type="scientific">Lottia gigantea</name>
    <name type="common">Giant owl limpet</name>
    <dbReference type="NCBI Taxonomy" id="225164"/>
    <lineage>
        <taxon>Eukaryota</taxon>
        <taxon>Metazoa</taxon>
        <taxon>Spiralia</taxon>
        <taxon>Lophotrochozoa</taxon>
        <taxon>Mollusca</taxon>
        <taxon>Gastropoda</taxon>
        <taxon>Patellogastropoda</taxon>
        <taxon>Lottioidea</taxon>
        <taxon>Lottiidae</taxon>
        <taxon>Lottia</taxon>
    </lineage>
</organism>
<gene>
    <name evidence="1" type="ORF">LOTGIDRAFT_174136</name>
</gene>
<name>V4AN69_LOTGI</name>
<dbReference type="HOGENOM" id="CLU_1519572_0_0_1"/>
<dbReference type="KEGG" id="lgi:LOTGIDRAFT_174136"/>
<dbReference type="Proteomes" id="UP000030746">
    <property type="component" value="Unassembled WGS sequence"/>
</dbReference>
<accession>V4AN69</accession>
<proteinExistence type="predicted"/>
<sequence>MARTLEIAVTRFIKRLLYSTFKGNRFTKIGLAAVKLLNLWVNKMLPKLTAFYYACQLPELCAQRYGRSPSIREPGVCYLQKDAKPKQGRCKPSCSGTKLPPDLPTRQRFVGREISHRWIVYESSDNCKWYRGSVLDVTSGLDGNPDADIYYHSEDETYSINHLVQDFKEDSVKFIDA</sequence>
<keyword evidence="2" id="KW-1185">Reference proteome</keyword>
<dbReference type="GeneID" id="20242630"/>
<protein>
    <submittedName>
        <fullName evidence="1">Uncharacterized protein</fullName>
    </submittedName>
</protein>
<reference evidence="1 2" key="1">
    <citation type="journal article" date="2013" name="Nature">
        <title>Insights into bilaterian evolution from three spiralian genomes.</title>
        <authorList>
            <person name="Simakov O."/>
            <person name="Marletaz F."/>
            <person name="Cho S.J."/>
            <person name="Edsinger-Gonzales E."/>
            <person name="Havlak P."/>
            <person name="Hellsten U."/>
            <person name="Kuo D.H."/>
            <person name="Larsson T."/>
            <person name="Lv J."/>
            <person name="Arendt D."/>
            <person name="Savage R."/>
            <person name="Osoegawa K."/>
            <person name="de Jong P."/>
            <person name="Grimwood J."/>
            <person name="Chapman J.A."/>
            <person name="Shapiro H."/>
            <person name="Aerts A."/>
            <person name="Otillar R.P."/>
            <person name="Terry A.Y."/>
            <person name="Boore J.L."/>
            <person name="Grigoriev I.V."/>
            <person name="Lindberg D.R."/>
            <person name="Seaver E.C."/>
            <person name="Weisblat D.A."/>
            <person name="Putnam N.H."/>
            <person name="Rokhsar D.S."/>
        </authorList>
    </citation>
    <scope>NUCLEOTIDE SEQUENCE [LARGE SCALE GENOMIC DNA]</scope>
</reference>
<dbReference type="RefSeq" id="XP_009050713.1">
    <property type="nucleotide sequence ID" value="XM_009052465.1"/>
</dbReference>